<dbReference type="Proteomes" id="UP000237000">
    <property type="component" value="Unassembled WGS sequence"/>
</dbReference>
<evidence type="ECO:0000313" key="1">
    <source>
        <dbReference type="EMBL" id="PON48711.1"/>
    </source>
</evidence>
<comment type="caution">
    <text evidence="1">The sequence shown here is derived from an EMBL/GenBank/DDBJ whole genome shotgun (WGS) entry which is preliminary data.</text>
</comment>
<organism evidence="1 2">
    <name type="scientific">Trema orientale</name>
    <name type="common">Charcoal tree</name>
    <name type="synonym">Celtis orientalis</name>
    <dbReference type="NCBI Taxonomy" id="63057"/>
    <lineage>
        <taxon>Eukaryota</taxon>
        <taxon>Viridiplantae</taxon>
        <taxon>Streptophyta</taxon>
        <taxon>Embryophyta</taxon>
        <taxon>Tracheophyta</taxon>
        <taxon>Spermatophyta</taxon>
        <taxon>Magnoliopsida</taxon>
        <taxon>eudicotyledons</taxon>
        <taxon>Gunneridae</taxon>
        <taxon>Pentapetalae</taxon>
        <taxon>rosids</taxon>
        <taxon>fabids</taxon>
        <taxon>Rosales</taxon>
        <taxon>Cannabaceae</taxon>
        <taxon>Trema</taxon>
    </lineage>
</organism>
<evidence type="ECO:0000313" key="2">
    <source>
        <dbReference type="Proteomes" id="UP000237000"/>
    </source>
</evidence>
<reference evidence="2" key="1">
    <citation type="submission" date="2016-06" db="EMBL/GenBank/DDBJ databases">
        <title>Parallel loss of symbiosis genes in relatives of nitrogen-fixing non-legume Parasponia.</title>
        <authorList>
            <person name="Van Velzen R."/>
            <person name="Holmer R."/>
            <person name="Bu F."/>
            <person name="Rutten L."/>
            <person name="Van Zeijl A."/>
            <person name="Liu W."/>
            <person name="Santuari L."/>
            <person name="Cao Q."/>
            <person name="Sharma T."/>
            <person name="Shen D."/>
            <person name="Roswanjaya Y."/>
            <person name="Wardhani T."/>
            <person name="Kalhor M.S."/>
            <person name="Jansen J."/>
            <person name="Van den Hoogen J."/>
            <person name="Gungor B."/>
            <person name="Hartog M."/>
            <person name="Hontelez J."/>
            <person name="Verver J."/>
            <person name="Yang W.-C."/>
            <person name="Schijlen E."/>
            <person name="Repin R."/>
            <person name="Schilthuizen M."/>
            <person name="Schranz E."/>
            <person name="Heidstra R."/>
            <person name="Miyata K."/>
            <person name="Fedorova E."/>
            <person name="Kohlen W."/>
            <person name="Bisseling T."/>
            <person name="Smit S."/>
            <person name="Geurts R."/>
        </authorList>
    </citation>
    <scope>NUCLEOTIDE SEQUENCE [LARGE SCALE GENOMIC DNA]</scope>
    <source>
        <strain evidence="2">cv. RG33-2</strain>
    </source>
</reference>
<accession>A0A2P5BIT9</accession>
<dbReference type="InParanoid" id="A0A2P5BIT9"/>
<gene>
    <name evidence="1" type="ORF">TorRG33x02_319340</name>
</gene>
<dbReference type="EMBL" id="JXTC01000512">
    <property type="protein sequence ID" value="PON48711.1"/>
    <property type="molecule type" value="Genomic_DNA"/>
</dbReference>
<proteinExistence type="predicted"/>
<keyword evidence="2" id="KW-1185">Reference proteome</keyword>
<name>A0A2P5BIT9_TREOI</name>
<sequence length="67" mass="7687">MCEKLNEMAITDDHNGLDIDKSHDRPLMLSASIRQPQIIEHIHVNAPSSPYGRSMFQKFAQINRLIL</sequence>
<dbReference type="AlphaFoldDB" id="A0A2P5BIT9"/>
<protein>
    <submittedName>
        <fullName evidence="1">Uncharacterized protein</fullName>
    </submittedName>
</protein>